<dbReference type="RefSeq" id="WP_155873795.1">
    <property type="nucleotide sequence ID" value="NZ_CP168248.1"/>
</dbReference>
<dbReference type="KEGG" id="crf:FRC0190_01845"/>
<dbReference type="AlphaFoldDB" id="A0A6I8MG37"/>
<dbReference type="InterPro" id="IPR009061">
    <property type="entry name" value="DNA-bd_dom_put_sf"/>
</dbReference>
<dbReference type="GO" id="GO:0003677">
    <property type="term" value="F:DNA binding"/>
    <property type="evidence" value="ECO:0007669"/>
    <property type="project" value="UniProtKB-KW"/>
</dbReference>
<evidence type="ECO:0000313" key="1">
    <source>
        <dbReference type="EMBL" id="VZH85913.1"/>
    </source>
</evidence>
<protein>
    <submittedName>
        <fullName evidence="1">DNA-binding protein</fullName>
    </submittedName>
</protein>
<keyword evidence="1" id="KW-0238">DNA-binding</keyword>
<dbReference type="EMBL" id="LR738855">
    <property type="protein sequence ID" value="VZH85913.1"/>
    <property type="molecule type" value="Genomic_DNA"/>
</dbReference>
<name>A0A6I8MG37_9CORY</name>
<gene>
    <name evidence="1" type="ORF">FRC0190_01845</name>
</gene>
<proteinExistence type="predicted"/>
<evidence type="ECO:0000313" key="2">
    <source>
        <dbReference type="Proteomes" id="UP000423525"/>
    </source>
</evidence>
<organism evidence="1 2">
    <name type="scientific">Corynebacterium rouxii</name>
    <dbReference type="NCBI Taxonomy" id="2719119"/>
    <lineage>
        <taxon>Bacteria</taxon>
        <taxon>Bacillati</taxon>
        <taxon>Actinomycetota</taxon>
        <taxon>Actinomycetes</taxon>
        <taxon>Mycobacteriales</taxon>
        <taxon>Corynebacteriaceae</taxon>
        <taxon>Corynebacterium</taxon>
    </lineage>
</organism>
<dbReference type="SUPFAM" id="SSF46955">
    <property type="entry name" value="Putative DNA-binding domain"/>
    <property type="match status" value="1"/>
</dbReference>
<sequence length="64" mass="7023">MSSSLDVPDLVGTVDAARILGVSRGSVINFVKKGLLTPQARLGKRGTFAFQVQDVHDLREDRRK</sequence>
<reference evidence="1 2" key="1">
    <citation type="submission" date="2019-11" db="EMBL/GenBank/DDBJ databases">
        <authorList>
            <person name="Brisse S."/>
        </authorList>
    </citation>
    <scope>NUCLEOTIDE SEQUENCE [LARGE SCALE GENOMIC DNA]</scope>
    <source>
        <strain evidence="1">FRC0190</strain>
    </source>
</reference>
<dbReference type="Proteomes" id="UP000423525">
    <property type="component" value="Chromosome"/>
</dbReference>
<accession>A0A6I8MG37</accession>